<feature type="domain" description="Prolyl 4-hydroxylase alpha subunit" evidence="6">
    <location>
        <begin position="129"/>
        <end position="306"/>
    </location>
</feature>
<evidence type="ECO:0000256" key="5">
    <source>
        <dbReference type="SAM" id="MobiDB-lite"/>
    </source>
</evidence>
<comment type="cofactor">
    <cofactor evidence="1">
        <name>L-ascorbate</name>
        <dbReference type="ChEBI" id="CHEBI:38290"/>
    </cofactor>
</comment>
<proteinExistence type="predicted"/>
<dbReference type="PANTHER" id="PTHR12117">
    <property type="entry name" value="HISTONE ACETYLTRANSFERASE COMPLEX"/>
    <property type="match status" value="1"/>
</dbReference>
<evidence type="ECO:0000256" key="2">
    <source>
        <dbReference type="ARBA" id="ARBA00022896"/>
    </source>
</evidence>
<dbReference type="Gene3D" id="2.60.120.620">
    <property type="entry name" value="q2cbj1_9rhob like domain"/>
    <property type="match status" value="2"/>
</dbReference>
<dbReference type="InterPro" id="IPR039558">
    <property type="entry name" value="TPA1/OFD1_N"/>
</dbReference>
<reference evidence="8" key="1">
    <citation type="submission" date="2025-08" db="UniProtKB">
        <authorList>
            <consortium name="RefSeq"/>
        </authorList>
    </citation>
    <scope>IDENTIFICATION</scope>
</reference>
<keyword evidence="7" id="KW-1185">Reference proteome</keyword>
<feature type="compositionally biased region" description="Low complexity" evidence="5">
    <location>
        <begin position="445"/>
        <end position="457"/>
    </location>
</feature>
<dbReference type="Proteomes" id="UP000694888">
    <property type="component" value="Unplaced"/>
</dbReference>
<evidence type="ECO:0000256" key="1">
    <source>
        <dbReference type="ARBA" id="ARBA00001961"/>
    </source>
</evidence>
<protein>
    <submittedName>
        <fullName evidence="8">Prolyl 3-hydroxylase OGFOD1</fullName>
    </submittedName>
</protein>
<dbReference type="PANTHER" id="PTHR12117:SF0">
    <property type="entry name" value="PROLYL 3-HYDROXYLASE OGFOD1"/>
    <property type="match status" value="1"/>
</dbReference>
<evidence type="ECO:0000256" key="3">
    <source>
        <dbReference type="ARBA" id="ARBA00022964"/>
    </source>
</evidence>
<dbReference type="InterPro" id="IPR006620">
    <property type="entry name" value="Pro_4_hyd_alph"/>
</dbReference>
<evidence type="ECO:0000259" key="6">
    <source>
        <dbReference type="SMART" id="SM00702"/>
    </source>
</evidence>
<gene>
    <name evidence="8" type="primary">LOC101855862</name>
</gene>
<sequence length="573" mass="64462">MNKKKACIESLAALESQEPPQKISRSGSPPMALSLTSSEEGDSFRRDQAHVLEERFNSTIATDQSPGGGSSTVSTVSPAIDSPLLQHRHSHINGSIFNERVQASVAKAFQSSSEYLDEVSGVKLSCEPFRHCVLPNFISKPEYVTDLESALLALPLRDKNNDLYKFSQSRDLNHSKSSTISTFRTICESVRNFLTDVTGIPLNSKIDLFCSQYKYTDVLLCHDDELEERRVAFIYYLVPESWSSVDGGALDLFDIDEHAQPRDVVKSIVPKRNNFLFFEVSSKSFHQVAEVLSEDKTRLSISGWFHGPPLARPQPYVDSLPPALPYGSIEEEIFYSWFNPLYLAPEVQSDIRHRFEQDSEIELTDFLQVEKYDELMLALQDSTVRWKLLGPANKRNYYVADKSDVPQIVAEYLRVIQSDAVFLVLSNLTGLKLHSLAPLSEGEEGAAAASNGNGESSKSNGDVSNPRYRSEVRKWEHGCYTLAHDTDSEAFDFALDSMLYIDCGKEWSFENGGYTSYIAKGEDDELLSVGPVGNSLALVYRDKDTMRFVKHLNHRVSKLPSPRFFEINTVYFE</sequence>
<organism evidence="7 8">
    <name type="scientific">Aplysia californica</name>
    <name type="common">California sea hare</name>
    <dbReference type="NCBI Taxonomy" id="6500"/>
    <lineage>
        <taxon>Eukaryota</taxon>
        <taxon>Metazoa</taxon>
        <taxon>Spiralia</taxon>
        <taxon>Lophotrochozoa</taxon>
        <taxon>Mollusca</taxon>
        <taxon>Gastropoda</taxon>
        <taxon>Heterobranchia</taxon>
        <taxon>Euthyneura</taxon>
        <taxon>Tectipleura</taxon>
        <taxon>Aplysiida</taxon>
        <taxon>Aplysioidea</taxon>
        <taxon>Aplysiidae</taxon>
        <taxon>Aplysia</taxon>
    </lineage>
</organism>
<keyword evidence="3" id="KW-0223">Dioxygenase</keyword>
<dbReference type="Pfam" id="PF13661">
    <property type="entry name" value="2OG-FeII_Oxy_4"/>
    <property type="match status" value="1"/>
</dbReference>
<dbReference type="InterPro" id="IPR051842">
    <property type="entry name" value="uS12_prolyl_hydroxylase"/>
</dbReference>
<dbReference type="InterPro" id="IPR019601">
    <property type="entry name" value="Oxoglutarate/Fe-dep_Oase_C"/>
</dbReference>
<dbReference type="SMART" id="SM00702">
    <property type="entry name" value="P4Hc"/>
    <property type="match status" value="1"/>
</dbReference>
<dbReference type="GeneID" id="101855862"/>
<keyword evidence="2" id="KW-0847">Vitamin C</keyword>
<feature type="region of interest" description="Disordered" evidence="5">
    <location>
        <begin position="1"/>
        <end position="44"/>
    </location>
</feature>
<keyword evidence="4" id="KW-0560">Oxidoreductase</keyword>
<feature type="region of interest" description="Disordered" evidence="5">
    <location>
        <begin position="58"/>
        <end position="77"/>
    </location>
</feature>
<name>A0ABM0JKM1_APLCA</name>
<accession>A0ABM0JKM1</accession>
<evidence type="ECO:0000313" key="8">
    <source>
        <dbReference type="RefSeq" id="XP_005095916.1"/>
    </source>
</evidence>
<dbReference type="Pfam" id="PF10637">
    <property type="entry name" value="Ofd1_CTDD"/>
    <property type="match status" value="1"/>
</dbReference>
<evidence type="ECO:0000313" key="7">
    <source>
        <dbReference type="Proteomes" id="UP000694888"/>
    </source>
</evidence>
<feature type="region of interest" description="Disordered" evidence="5">
    <location>
        <begin position="444"/>
        <end position="466"/>
    </location>
</feature>
<evidence type="ECO:0000256" key="4">
    <source>
        <dbReference type="ARBA" id="ARBA00023002"/>
    </source>
</evidence>
<dbReference type="RefSeq" id="XP_005095916.1">
    <property type="nucleotide sequence ID" value="XM_005095859.3"/>
</dbReference>